<protein>
    <recommendedName>
        <fullName evidence="3">CHCH domain-containing protein</fullName>
    </recommendedName>
</protein>
<dbReference type="RefSeq" id="XP_023471376.1">
    <property type="nucleotide sequence ID" value="XM_023607885.1"/>
</dbReference>
<reference evidence="1 2" key="1">
    <citation type="journal article" date="2016" name="Proc. Natl. Acad. Sci. U.S.A.">
        <title>Lipid metabolic changes in an early divergent fungus govern the establishment of a mutualistic symbiosis with endobacteria.</title>
        <authorList>
            <person name="Lastovetsky O.A."/>
            <person name="Gaspar M.L."/>
            <person name="Mondo S.J."/>
            <person name="LaButti K.M."/>
            <person name="Sandor L."/>
            <person name="Grigoriev I.V."/>
            <person name="Henry S.A."/>
            <person name="Pawlowska T.E."/>
        </authorList>
    </citation>
    <scope>NUCLEOTIDE SEQUENCE [LARGE SCALE GENOMIC DNA]</scope>
    <source>
        <strain evidence="1 2">ATCC 52813</strain>
    </source>
</reference>
<sequence length="57" mass="6781">MNPDKRTLCDYVPLKECLAKNNNDRSKCLKEWNEFQQACRQRKQVTNDKSECEACKQ</sequence>
<dbReference type="EMBL" id="KZ303842">
    <property type="protein sequence ID" value="PHZ17668.1"/>
    <property type="molecule type" value="Genomic_DNA"/>
</dbReference>
<keyword evidence="2" id="KW-1185">Reference proteome</keyword>
<dbReference type="GeneID" id="35438875"/>
<organism evidence="1 2">
    <name type="scientific">Rhizopus microsporus ATCC 52813</name>
    <dbReference type="NCBI Taxonomy" id="1340429"/>
    <lineage>
        <taxon>Eukaryota</taxon>
        <taxon>Fungi</taxon>
        <taxon>Fungi incertae sedis</taxon>
        <taxon>Mucoromycota</taxon>
        <taxon>Mucoromycotina</taxon>
        <taxon>Mucoromycetes</taxon>
        <taxon>Mucorales</taxon>
        <taxon>Mucorineae</taxon>
        <taxon>Rhizopodaceae</taxon>
        <taxon>Rhizopus</taxon>
    </lineage>
</organism>
<dbReference type="AlphaFoldDB" id="A0A2G4T9J0"/>
<evidence type="ECO:0000313" key="2">
    <source>
        <dbReference type="Proteomes" id="UP000242254"/>
    </source>
</evidence>
<gene>
    <name evidence="1" type="ORF">RHIMIDRAFT_233093</name>
</gene>
<evidence type="ECO:0008006" key="3">
    <source>
        <dbReference type="Google" id="ProtNLM"/>
    </source>
</evidence>
<name>A0A2G4T9J0_RHIZD</name>
<evidence type="ECO:0000313" key="1">
    <source>
        <dbReference type="EMBL" id="PHZ17668.1"/>
    </source>
</evidence>
<proteinExistence type="predicted"/>
<accession>A0A2G4T9J0</accession>
<dbReference type="Proteomes" id="UP000242254">
    <property type="component" value="Unassembled WGS sequence"/>
</dbReference>